<evidence type="ECO:0000313" key="5">
    <source>
        <dbReference type="Proteomes" id="UP001446337"/>
    </source>
</evidence>
<keyword evidence="1" id="KW-0175">Coiled coil</keyword>
<evidence type="ECO:0000313" key="2">
    <source>
        <dbReference type="EMBL" id="QKQ45690.1"/>
    </source>
</evidence>
<organism evidence="2 4">
    <name type="scientific">Achromobacter denitrificans</name>
    <name type="common">Alcaligenes denitrificans</name>
    <dbReference type="NCBI Taxonomy" id="32002"/>
    <lineage>
        <taxon>Bacteria</taxon>
        <taxon>Pseudomonadati</taxon>
        <taxon>Pseudomonadota</taxon>
        <taxon>Betaproteobacteria</taxon>
        <taxon>Burkholderiales</taxon>
        <taxon>Alcaligenaceae</taxon>
        <taxon>Achromobacter</taxon>
    </lineage>
</organism>
<evidence type="ECO:0000313" key="4">
    <source>
        <dbReference type="Proteomes" id="UP000509782"/>
    </source>
</evidence>
<dbReference type="RefSeq" id="WP_174715685.1">
    <property type="nucleotide sequence ID" value="NZ_CADIKP010000028.1"/>
</dbReference>
<gene>
    <name evidence="3" type="ORF">AAIK43_15640</name>
    <name evidence="2" type="ORF">FOC81_02805</name>
</gene>
<sequence length="293" mass="31798">MARPKNLSSVAEDTAKPVTGIEADQAQAAERSALVIKQFGDGLPFDLPRYEHVIRTHLARSADEMLAAGRALIVVREHVPHGEWREFLGRLNIDHTLAKRMQQAALKFSNGATSHHLIEAAGNKSKLIELLVLDDDQVAELNDGGTVAGISLDDVANMSVSELRKTLREARAEAEANEKLLSEKNDQIDVLKKERDAASRRIKAETPNEQLVGLHTEIEAELVGLEASISGKLSEGLEKLCAAYNAAGEGGTQGTALIASGLRALQQRIEDLFNEFELPKGDSDTLPAWTQGE</sequence>
<reference evidence="3 5" key="2">
    <citation type="submission" date="2024-05" db="EMBL/GenBank/DDBJ databases">
        <title>Achromobacter denitrificans. BP1, complete genome.</title>
        <authorList>
            <person name="Zhang B."/>
        </authorList>
    </citation>
    <scope>NUCLEOTIDE SEQUENCE [LARGE SCALE GENOMIC DNA]</scope>
    <source>
        <strain evidence="3 5">BP1</strain>
    </source>
</reference>
<reference evidence="2 4" key="1">
    <citation type="submission" date="2020-05" db="EMBL/GenBank/DDBJ databases">
        <title>FDA dAtabase for Regulatory Grade micrObial Sequences (FDA-ARGOS): Supporting development and validation of Infectious Disease Dx tests.</title>
        <authorList>
            <person name="Sproer C."/>
            <person name="Gronow S."/>
            <person name="Severitt S."/>
            <person name="Schroder I."/>
            <person name="Tallon L."/>
            <person name="Sadzewicz L."/>
            <person name="Zhao X."/>
            <person name="Vavikolanu K."/>
            <person name="Mehta A."/>
            <person name="Aluvathingal J."/>
            <person name="Nadendla S."/>
            <person name="Myers T."/>
            <person name="Yan Y."/>
            <person name="Sichtig H."/>
        </authorList>
    </citation>
    <scope>NUCLEOTIDE SEQUENCE [LARGE SCALE GENOMIC DNA]</scope>
    <source>
        <strain evidence="2 4">FDAARGOS_787</strain>
    </source>
</reference>
<dbReference type="AlphaFoldDB" id="A0A6J5I185"/>
<feature type="coiled-coil region" evidence="1">
    <location>
        <begin position="160"/>
        <end position="201"/>
    </location>
</feature>
<evidence type="ECO:0000256" key="1">
    <source>
        <dbReference type="SAM" id="Coils"/>
    </source>
</evidence>
<keyword evidence="5" id="KW-1185">Reference proteome</keyword>
<protein>
    <submittedName>
        <fullName evidence="2">DUF3102 domain-containing protein</fullName>
    </submittedName>
</protein>
<dbReference type="Proteomes" id="UP000509782">
    <property type="component" value="Chromosome"/>
</dbReference>
<evidence type="ECO:0000313" key="3">
    <source>
        <dbReference type="EMBL" id="XAN19430.1"/>
    </source>
</evidence>
<proteinExistence type="predicted"/>
<dbReference type="EMBL" id="CP154792">
    <property type="protein sequence ID" value="XAN19430.1"/>
    <property type="molecule type" value="Genomic_DNA"/>
</dbReference>
<name>A0A6J5I185_ACHDE</name>
<accession>A0A6J5I185</accession>
<dbReference type="Proteomes" id="UP001446337">
    <property type="component" value="Chromosome"/>
</dbReference>
<dbReference type="EMBL" id="CP054569">
    <property type="protein sequence ID" value="QKQ45690.1"/>
    <property type="molecule type" value="Genomic_DNA"/>
</dbReference>